<dbReference type="AlphaFoldDB" id="F0IWS2"/>
<name>F0IWS2_STRSA</name>
<evidence type="ECO:0000313" key="2">
    <source>
        <dbReference type="Proteomes" id="UP000004562"/>
    </source>
</evidence>
<protein>
    <submittedName>
        <fullName evidence="1">Uncharacterized protein</fullName>
    </submittedName>
</protein>
<accession>F0IWS2</accession>
<dbReference type="EMBL" id="AEXZ01000014">
    <property type="protein sequence ID" value="EGD37727.1"/>
    <property type="molecule type" value="Genomic_DNA"/>
</dbReference>
<evidence type="ECO:0000313" key="1">
    <source>
        <dbReference type="EMBL" id="EGD37727.1"/>
    </source>
</evidence>
<comment type="caution">
    <text evidence="1">The sequence shown here is derived from an EMBL/GenBank/DDBJ whole genome shotgun (WGS) entry which is preliminary data.</text>
</comment>
<dbReference type="Proteomes" id="UP000004562">
    <property type="component" value="Unassembled WGS sequence"/>
</dbReference>
<sequence>MNDFIEFPSPFEVTGVSNLVRLQPSEPVRVRFRTLARKLGVITIHWVALINYRKEFPYPREVIRGITKPSTSKEVTK</sequence>
<organism evidence="1 2">
    <name type="scientific">Streptococcus sanguinis SK160</name>
    <dbReference type="NCBI Taxonomy" id="888812"/>
    <lineage>
        <taxon>Bacteria</taxon>
        <taxon>Bacillati</taxon>
        <taxon>Bacillota</taxon>
        <taxon>Bacilli</taxon>
        <taxon>Lactobacillales</taxon>
        <taxon>Streptococcaceae</taxon>
        <taxon>Streptococcus</taxon>
    </lineage>
</organism>
<dbReference type="HOGENOM" id="CLU_2636640_0_0_9"/>
<gene>
    <name evidence="1" type="ORF">HMPREF9384_2284</name>
</gene>
<reference evidence="1 2" key="1">
    <citation type="submission" date="2011-02" db="EMBL/GenBank/DDBJ databases">
        <authorList>
            <person name="Muzny D."/>
            <person name="Qin X."/>
            <person name="Deng J."/>
            <person name="Jiang H."/>
            <person name="Liu Y."/>
            <person name="Qu J."/>
            <person name="Song X.-Z."/>
            <person name="Zhang L."/>
            <person name="Thornton R."/>
            <person name="Coyle M."/>
            <person name="Francisco L."/>
            <person name="Jackson L."/>
            <person name="Javaid M."/>
            <person name="Korchina V."/>
            <person name="Kovar C."/>
            <person name="Mata R."/>
            <person name="Mathew T."/>
            <person name="Ngo R."/>
            <person name="Nguyen L."/>
            <person name="Nguyen N."/>
            <person name="Okwuonu G."/>
            <person name="Ongeri F."/>
            <person name="Pham C."/>
            <person name="Simmons D."/>
            <person name="Wilczek-Boney K."/>
            <person name="Hale W."/>
            <person name="Jakkamsetti A."/>
            <person name="Pham P."/>
            <person name="Ruth R."/>
            <person name="San Lucas F."/>
            <person name="Warren J."/>
            <person name="Zhang J."/>
            <person name="Zhao Z."/>
            <person name="Zhou C."/>
            <person name="Zhu D."/>
            <person name="Lee S."/>
            <person name="Bess C."/>
            <person name="Blankenburg K."/>
            <person name="Forbes L."/>
            <person name="Fu Q."/>
            <person name="Gubbala S."/>
            <person name="Hirani K."/>
            <person name="Jayaseelan J.C."/>
            <person name="Lara F."/>
            <person name="Munidasa M."/>
            <person name="Palculict T."/>
            <person name="Patil S."/>
            <person name="Pu L.-L."/>
            <person name="Saada N."/>
            <person name="Tang L."/>
            <person name="Weissenberger G."/>
            <person name="Zhu Y."/>
            <person name="Hemphill L."/>
            <person name="Shang Y."/>
            <person name="Youmans B."/>
            <person name="Ayvaz T."/>
            <person name="Ross M."/>
            <person name="Santibanez J."/>
            <person name="Aqrawi P."/>
            <person name="Gross S."/>
            <person name="Joshi V."/>
            <person name="Fowler G."/>
            <person name="Nazareth L."/>
            <person name="Reid J."/>
            <person name="Worley K."/>
            <person name="Petrosino J."/>
            <person name="Highlander S."/>
            <person name="Gibbs R."/>
        </authorList>
    </citation>
    <scope>NUCLEOTIDE SEQUENCE [LARGE SCALE GENOMIC DNA]</scope>
    <source>
        <strain evidence="1 2">SK160</strain>
    </source>
</reference>
<proteinExistence type="predicted"/>